<evidence type="ECO:0000256" key="1">
    <source>
        <dbReference type="SAM" id="SignalP"/>
    </source>
</evidence>
<comment type="caution">
    <text evidence="2">The sequence shown here is derived from an EMBL/GenBank/DDBJ whole genome shotgun (WGS) entry which is preliminary data.</text>
</comment>
<dbReference type="Proteomes" id="UP000807769">
    <property type="component" value="Unassembled WGS sequence"/>
</dbReference>
<sequence>MRSSMGRRRYFIRILMLFLERIQIDFLDVKKDEACVWLGSNDTHRRISLRFAVQKTLG</sequence>
<name>A0A9P7E958_9AGAM</name>
<gene>
    <name evidence="2" type="ORF">BJ212DRAFT_1363463</name>
</gene>
<dbReference type="RefSeq" id="XP_041191852.1">
    <property type="nucleotide sequence ID" value="XM_041335984.1"/>
</dbReference>
<proteinExistence type="predicted"/>
<evidence type="ECO:0000313" key="2">
    <source>
        <dbReference type="EMBL" id="KAG1814391.1"/>
    </source>
</evidence>
<dbReference type="GeneID" id="64630001"/>
<dbReference type="AlphaFoldDB" id="A0A9P7E958"/>
<keyword evidence="1" id="KW-0732">Signal</keyword>
<dbReference type="EMBL" id="JABBWG010000021">
    <property type="protein sequence ID" value="KAG1814391.1"/>
    <property type="molecule type" value="Genomic_DNA"/>
</dbReference>
<keyword evidence="3" id="KW-1185">Reference proteome</keyword>
<organism evidence="2 3">
    <name type="scientific">Suillus subaureus</name>
    <dbReference type="NCBI Taxonomy" id="48587"/>
    <lineage>
        <taxon>Eukaryota</taxon>
        <taxon>Fungi</taxon>
        <taxon>Dikarya</taxon>
        <taxon>Basidiomycota</taxon>
        <taxon>Agaricomycotina</taxon>
        <taxon>Agaricomycetes</taxon>
        <taxon>Agaricomycetidae</taxon>
        <taxon>Boletales</taxon>
        <taxon>Suillineae</taxon>
        <taxon>Suillaceae</taxon>
        <taxon>Suillus</taxon>
    </lineage>
</organism>
<evidence type="ECO:0000313" key="3">
    <source>
        <dbReference type="Proteomes" id="UP000807769"/>
    </source>
</evidence>
<protein>
    <submittedName>
        <fullName evidence="2">Uncharacterized protein</fullName>
    </submittedName>
</protein>
<feature type="signal peptide" evidence="1">
    <location>
        <begin position="1"/>
        <end position="24"/>
    </location>
</feature>
<feature type="chain" id="PRO_5040432875" evidence="1">
    <location>
        <begin position="25"/>
        <end position="58"/>
    </location>
</feature>
<accession>A0A9P7E958</accession>
<reference evidence="2" key="1">
    <citation type="journal article" date="2020" name="New Phytol.">
        <title>Comparative genomics reveals dynamic genome evolution in host specialist ectomycorrhizal fungi.</title>
        <authorList>
            <person name="Lofgren L.A."/>
            <person name="Nguyen N.H."/>
            <person name="Vilgalys R."/>
            <person name="Ruytinx J."/>
            <person name="Liao H.L."/>
            <person name="Branco S."/>
            <person name="Kuo A."/>
            <person name="LaButti K."/>
            <person name="Lipzen A."/>
            <person name="Andreopoulos W."/>
            <person name="Pangilinan J."/>
            <person name="Riley R."/>
            <person name="Hundley H."/>
            <person name="Na H."/>
            <person name="Barry K."/>
            <person name="Grigoriev I.V."/>
            <person name="Stajich J.E."/>
            <person name="Kennedy P.G."/>
        </authorList>
    </citation>
    <scope>NUCLEOTIDE SEQUENCE</scope>
    <source>
        <strain evidence="2">MN1</strain>
    </source>
</reference>